<organism evidence="2 3">
    <name type="scientific">Pseudoxanthobacter soli DSM 19599</name>
    <dbReference type="NCBI Taxonomy" id="1123029"/>
    <lineage>
        <taxon>Bacteria</taxon>
        <taxon>Pseudomonadati</taxon>
        <taxon>Pseudomonadota</taxon>
        <taxon>Alphaproteobacteria</taxon>
        <taxon>Hyphomicrobiales</taxon>
        <taxon>Segnochrobactraceae</taxon>
        <taxon>Pseudoxanthobacter</taxon>
    </lineage>
</organism>
<keyword evidence="2" id="KW-0255">Endonuclease</keyword>
<proteinExistence type="predicted"/>
<sequence length="302" mass="32232">MKLATYNIQYGIGRDGAYDLARAVKTVATADVIALQEVERGFARTRRDDQPALIEALLPDRHVVYAPLFDRDASERLADGRVRNARRQFGVLTASRWPILSARAEILPKHDGGAFFNLTTGFLETIIAAPAGPLRLLNIHLGHLSEPERLDQIAALARRLAGAADDGGPWSGSDRDAHEWESPEPAPAPIATVLMGDFNTAPGEAAYAALAALVSPEGEAFVDAWTAAAGPGEPAVTYYTNPAQGAFEDSRIDHIFVPAWLGSRLAIRIDADADGSDHQPVFATIPALGRAANAAGDETPEI</sequence>
<dbReference type="GO" id="GO:0004519">
    <property type="term" value="F:endonuclease activity"/>
    <property type="evidence" value="ECO:0007669"/>
    <property type="project" value="UniProtKB-KW"/>
</dbReference>
<dbReference type="InterPro" id="IPR051916">
    <property type="entry name" value="GPI-anchor_lipid_remodeler"/>
</dbReference>
<dbReference type="GO" id="GO:0004527">
    <property type="term" value="F:exonuclease activity"/>
    <property type="evidence" value="ECO:0007669"/>
    <property type="project" value="UniProtKB-KW"/>
</dbReference>
<keyword evidence="2" id="KW-0378">Hydrolase</keyword>
<dbReference type="SUPFAM" id="SSF56219">
    <property type="entry name" value="DNase I-like"/>
    <property type="match status" value="1"/>
</dbReference>
<keyword evidence="3" id="KW-1185">Reference proteome</keyword>
<keyword evidence="2" id="KW-0269">Exonuclease</keyword>
<dbReference type="OrthoDB" id="155529at2"/>
<dbReference type="PANTHER" id="PTHR14859">
    <property type="entry name" value="CALCOFLUOR WHITE HYPERSENSITIVE PROTEIN PRECURSOR"/>
    <property type="match status" value="1"/>
</dbReference>
<dbReference type="GO" id="GO:0006506">
    <property type="term" value="P:GPI anchor biosynthetic process"/>
    <property type="evidence" value="ECO:0007669"/>
    <property type="project" value="TreeGrafter"/>
</dbReference>
<evidence type="ECO:0000313" key="2">
    <source>
        <dbReference type="EMBL" id="SHO66956.1"/>
    </source>
</evidence>
<evidence type="ECO:0000313" key="3">
    <source>
        <dbReference type="Proteomes" id="UP000186406"/>
    </source>
</evidence>
<gene>
    <name evidence="2" type="ORF">SAMN02745172_03618</name>
</gene>
<dbReference type="Proteomes" id="UP000186406">
    <property type="component" value="Unassembled WGS sequence"/>
</dbReference>
<dbReference type="InterPro" id="IPR005135">
    <property type="entry name" value="Endo/exonuclease/phosphatase"/>
</dbReference>
<keyword evidence="2" id="KW-0540">Nuclease</keyword>
<dbReference type="GO" id="GO:0016020">
    <property type="term" value="C:membrane"/>
    <property type="evidence" value="ECO:0007669"/>
    <property type="project" value="GOC"/>
</dbReference>
<accession>A0A1M7ZQN2</accession>
<dbReference type="RefSeq" id="WP_073631297.1">
    <property type="nucleotide sequence ID" value="NZ_FRXO01000009.1"/>
</dbReference>
<dbReference type="Gene3D" id="3.60.10.10">
    <property type="entry name" value="Endonuclease/exonuclease/phosphatase"/>
    <property type="match status" value="1"/>
</dbReference>
<protein>
    <submittedName>
        <fullName evidence="2">Metal-dependent hydrolase, endonuclease/exonuclease/phosphatase family</fullName>
    </submittedName>
</protein>
<dbReference type="PANTHER" id="PTHR14859:SF1">
    <property type="entry name" value="PGAP2-INTERACTING PROTEIN"/>
    <property type="match status" value="1"/>
</dbReference>
<dbReference type="EMBL" id="FRXO01000009">
    <property type="protein sequence ID" value="SHO66956.1"/>
    <property type="molecule type" value="Genomic_DNA"/>
</dbReference>
<reference evidence="2 3" key="1">
    <citation type="submission" date="2016-12" db="EMBL/GenBank/DDBJ databases">
        <authorList>
            <person name="Song W.-J."/>
            <person name="Kurnit D.M."/>
        </authorList>
    </citation>
    <scope>NUCLEOTIDE SEQUENCE [LARGE SCALE GENOMIC DNA]</scope>
    <source>
        <strain evidence="2 3">DSM 19599</strain>
    </source>
</reference>
<evidence type="ECO:0000259" key="1">
    <source>
        <dbReference type="Pfam" id="PF03372"/>
    </source>
</evidence>
<name>A0A1M7ZQN2_9HYPH</name>
<dbReference type="InterPro" id="IPR036691">
    <property type="entry name" value="Endo/exonu/phosph_ase_sf"/>
</dbReference>
<dbReference type="Pfam" id="PF03372">
    <property type="entry name" value="Exo_endo_phos"/>
    <property type="match status" value="1"/>
</dbReference>
<feature type="domain" description="Endonuclease/exonuclease/phosphatase" evidence="1">
    <location>
        <begin position="4"/>
        <end position="278"/>
    </location>
</feature>
<dbReference type="STRING" id="1123029.SAMN02745172_03618"/>
<dbReference type="AlphaFoldDB" id="A0A1M7ZQN2"/>